<name>A0ABW3IPP1_9RHOB</name>
<protein>
    <submittedName>
        <fullName evidence="1">Uncharacterized protein</fullName>
    </submittedName>
</protein>
<dbReference type="RefSeq" id="WP_386073908.1">
    <property type="nucleotide sequence ID" value="NZ_JBHTJT010000008.1"/>
</dbReference>
<proteinExistence type="predicted"/>
<accession>A0ABW3IPP1</accession>
<reference evidence="2" key="1">
    <citation type="journal article" date="2019" name="Int. J. Syst. Evol. Microbiol.">
        <title>The Global Catalogue of Microorganisms (GCM) 10K type strain sequencing project: providing services to taxonomists for standard genome sequencing and annotation.</title>
        <authorList>
            <consortium name="The Broad Institute Genomics Platform"/>
            <consortium name="The Broad Institute Genome Sequencing Center for Infectious Disease"/>
            <person name="Wu L."/>
            <person name="Ma J."/>
        </authorList>
    </citation>
    <scope>NUCLEOTIDE SEQUENCE [LARGE SCALE GENOMIC DNA]</scope>
    <source>
        <strain evidence="2">CCUG 60524</strain>
    </source>
</reference>
<sequence length="64" mass="7140">MLDARLDAPVRQQLQTAKGDKREWLREYLKDALEMAVDRGVTGGIDVLAEPSRLVMACAQGRVK</sequence>
<keyword evidence="2" id="KW-1185">Reference proteome</keyword>
<organism evidence="1 2">
    <name type="scientific">Tropicimonas aquimaris</name>
    <dbReference type="NCBI Taxonomy" id="914152"/>
    <lineage>
        <taxon>Bacteria</taxon>
        <taxon>Pseudomonadati</taxon>
        <taxon>Pseudomonadota</taxon>
        <taxon>Alphaproteobacteria</taxon>
        <taxon>Rhodobacterales</taxon>
        <taxon>Roseobacteraceae</taxon>
        <taxon>Tropicimonas</taxon>
    </lineage>
</organism>
<comment type="caution">
    <text evidence="1">The sequence shown here is derived from an EMBL/GenBank/DDBJ whole genome shotgun (WGS) entry which is preliminary data.</text>
</comment>
<evidence type="ECO:0000313" key="2">
    <source>
        <dbReference type="Proteomes" id="UP001597108"/>
    </source>
</evidence>
<gene>
    <name evidence="1" type="ORF">ACFQ2S_07895</name>
</gene>
<dbReference type="Proteomes" id="UP001597108">
    <property type="component" value="Unassembled WGS sequence"/>
</dbReference>
<dbReference type="EMBL" id="JBHTJT010000008">
    <property type="protein sequence ID" value="MFD0979577.1"/>
    <property type="molecule type" value="Genomic_DNA"/>
</dbReference>
<evidence type="ECO:0000313" key="1">
    <source>
        <dbReference type="EMBL" id="MFD0979577.1"/>
    </source>
</evidence>